<protein>
    <submittedName>
        <fullName evidence="6">Myelin-associated glycoprotein-like</fullName>
    </submittedName>
</protein>
<dbReference type="PROSITE" id="PS50835">
    <property type="entry name" value="IG_LIKE"/>
    <property type="match status" value="4"/>
</dbReference>
<dbReference type="Pfam" id="PF13927">
    <property type="entry name" value="Ig_3"/>
    <property type="match status" value="1"/>
</dbReference>
<feature type="domain" description="Ig-like" evidence="4">
    <location>
        <begin position="141"/>
        <end position="231"/>
    </location>
</feature>
<evidence type="ECO:0000313" key="5">
    <source>
        <dbReference type="Proteomes" id="UP000504630"/>
    </source>
</evidence>
<evidence type="ECO:0000256" key="3">
    <source>
        <dbReference type="SAM" id="SignalP"/>
    </source>
</evidence>
<evidence type="ECO:0000259" key="4">
    <source>
        <dbReference type="PROSITE" id="PS50835"/>
    </source>
</evidence>
<accession>A0A6J2RDT7</accession>
<dbReference type="Pfam" id="PF13895">
    <property type="entry name" value="Ig_2"/>
    <property type="match status" value="2"/>
</dbReference>
<dbReference type="AlphaFoldDB" id="A0A6J2RDT7"/>
<reference evidence="6" key="1">
    <citation type="submission" date="2025-08" db="UniProtKB">
        <authorList>
            <consortium name="RefSeq"/>
        </authorList>
    </citation>
    <scope>IDENTIFICATION</scope>
</reference>
<organism evidence="5 6">
    <name type="scientific">Cottoperca gobio</name>
    <name type="common">Frogmouth</name>
    <name type="synonym">Aphritis gobio</name>
    <dbReference type="NCBI Taxonomy" id="56716"/>
    <lineage>
        <taxon>Eukaryota</taxon>
        <taxon>Metazoa</taxon>
        <taxon>Chordata</taxon>
        <taxon>Craniata</taxon>
        <taxon>Vertebrata</taxon>
        <taxon>Euteleostomi</taxon>
        <taxon>Actinopterygii</taxon>
        <taxon>Neopterygii</taxon>
        <taxon>Teleostei</taxon>
        <taxon>Neoteleostei</taxon>
        <taxon>Acanthomorphata</taxon>
        <taxon>Eupercaria</taxon>
        <taxon>Perciformes</taxon>
        <taxon>Notothenioidei</taxon>
        <taxon>Bovichtidae</taxon>
        <taxon>Cottoperca</taxon>
    </lineage>
</organism>
<sequence>MTGAVKVFLVCGLLQGSLCQDWATFMPQRVDGLSGSCVMVPCTFSFPSHWDQSLDDSCRAIWKRGWSRTQVFDSNLAGELASSNIVQGNVTGLLREKDCTTIFNNLPSSHYDDYYFRLQCDNNLKFNFPTSVLITTQNSLPKPTITPSTLEVEEGTPVALSCSAVAPCPVLPPALTWSPALGDIEEIIESKSLTSVMNFTASYLHNGQKLSCTALYTRAGNSDLLYENSLTLYVLYPPNNTSVSYSGSVKEGSSVTLTCNANANPAVDSYTWYKVDGDQVTAVGSTNMFSTTVSDIDRQFYCKVCNKYGTQNSSITQIDVQFPPKETTVIVDPKGPILEGSFVSLLCRSRANPPVTNYTWYKDDEEDKESASSLVISDVDLSHHGDYHCAARNELGEETSARIQLDIQHPPKNTSVSVDPSDPVLDGSSVTLTCISVANPAAVNITWFRVAGGQQEEMGSERDFTFNVTKLSEDQYYCEALNVHGAKSSEPASIDVTFAPEILPSSRCIKVFSMIRCSCDSQGNPLPSLVWELAGEPVNQSAAIPIRQVSLGSVATRSRITLHSLDDDMPSLVCRSISSLGSDSFVFNVSSSETHLGLHDLSLMIGAAVGALGMLLLCVPLLLILYRKGKGSLSSNKKLVDHSNVLVTNGTNSSKVDVIYANKAFLGEKEVVEEDALHYANVDFTKLQAKSGGKLGEGEIRGLASNTAEYAEVRLHSGGSNGGDAKEGETVAGAHLGEGKTVS</sequence>
<dbReference type="SMART" id="SM00409">
    <property type="entry name" value="IG"/>
    <property type="match status" value="4"/>
</dbReference>
<dbReference type="InterPro" id="IPR036179">
    <property type="entry name" value="Ig-like_dom_sf"/>
</dbReference>
<dbReference type="InterPro" id="IPR003599">
    <property type="entry name" value="Ig_sub"/>
</dbReference>
<name>A0A6J2RDT7_COTGO</name>
<dbReference type="PANTHER" id="PTHR46013">
    <property type="entry name" value="VASCULAR CELL ADHESION MOLECULE 1"/>
    <property type="match status" value="1"/>
</dbReference>
<feature type="domain" description="Ig-like" evidence="4">
    <location>
        <begin position="238"/>
        <end position="316"/>
    </location>
</feature>
<dbReference type="Proteomes" id="UP000504630">
    <property type="component" value="Chromosome 16"/>
</dbReference>
<dbReference type="Gene3D" id="2.60.40.10">
    <property type="entry name" value="Immunoglobulins"/>
    <property type="match status" value="6"/>
</dbReference>
<keyword evidence="2" id="KW-0812">Transmembrane</keyword>
<gene>
    <name evidence="6" type="primary">LOC115021801</name>
</gene>
<keyword evidence="3" id="KW-0732">Signal</keyword>
<feature type="signal peptide" evidence="3">
    <location>
        <begin position="1"/>
        <end position="19"/>
    </location>
</feature>
<feature type="domain" description="Ig-like" evidence="4">
    <location>
        <begin position="324"/>
        <end position="404"/>
    </location>
</feature>
<evidence type="ECO:0000256" key="2">
    <source>
        <dbReference type="SAM" id="Phobius"/>
    </source>
</evidence>
<evidence type="ECO:0000256" key="1">
    <source>
        <dbReference type="SAM" id="MobiDB-lite"/>
    </source>
</evidence>
<dbReference type="RefSeq" id="XP_029308334.1">
    <property type="nucleotide sequence ID" value="XM_029452474.1"/>
</dbReference>
<feature type="domain" description="Ig-like" evidence="4">
    <location>
        <begin position="411"/>
        <end position="497"/>
    </location>
</feature>
<keyword evidence="2" id="KW-0472">Membrane</keyword>
<feature type="chain" id="PRO_5026939112" evidence="3">
    <location>
        <begin position="20"/>
        <end position="743"/>
    </location>
</feature>
<dbReference type="InterPro" id="IPR007110">
    <property type="entry name" value="Ig-like_dom"/>
</dbReference>
<evidence type="ECO:0000313" key="6">
    <source>
        <dbReference type="RefSeq" id="XP_029308334.1"/>
    </source>
</evidence>
<dbReference type="CDD" id="cd00096">
    <property type="entry name" value="Ig"/>
    <property type="match status" value="1"/>
</dbReference>
<dbReference type="PANTHER" id="PTHR46013:SF4">
    <property type="entry name" value="B-CELL RECEPTOR CD22-RELATED"/>
    <property type="match status" value="1"/>
</dbReference>
<dbReference type="InterPro" id="IPR003598">
    <property type="entry name" value="Ig_sub2"/>
</dbReference>
<dbReference type="InParanoid" id="A0A6J2RDT7"/>
<proteinExistence type="predicted"/>
<dbReference type="KEGG" id="cgob:115021801"/>
<dbReference type="SUPFAM" id="SSF48726">
    <property type="entry name" value="Immunoglobulin"/>
    <property type="match status" value="4"/>
</dbReference>
<dbReference type="GeneID" id="115021801"/>
<dbReference type="InterPro" id="IPR013783">
    <property type="entry name" value="Ig-like_fold"/>
</dbReference>
<keyword evidence="5" id="KW-1185">Reference proteome</keyword>
<feature type="transmembrane region" description="Helical" evidence="2">
    <location>
        <begin position="601"/>
        <end position="626"/>
    </location>
</feature>
<dbReference type="SMART" id="SM00408">
    <property type="entry name" value="IGc2"/>
    <property type="match status" value="3"/>
</dbReference>
<feature type="region of interest" description="Disordered" evidence="1">
    <location>
        <begin position="716"/>
        <end position="743"/>
    </location>
</feature>
<keyword evidence="2" id="KW-1133">Transmembrane helix</keyword>